<reference evidence="3" key="1">
    <citation type="submission" date="2016-09" db="EMBL/GenBank/DDBJ databases">
        <authorList>
            <person name="Gulvik C.A."/>
        </authorList>
    </citation>
    <scope>NUCLEOTIDE SEQUENCE [LARGE SCALE GENOMIC DNA]</scope>
    <source>
        <strain evidence="3">LMG 26306</strain>
    </source>
</reference>
<sequence>MRKVKIIQTIAYLILAGFILRFIIGMHMPASVIVLFVLFVLLILLVLLFTGSKKQTTKREDALPNLTKTKEEHYATIGMTDAEIDFFRDTMNITKKQIIQLQENMNASTKLRAIDLRNDTLRVSKALFKELVKDPKKLHLANHFLYTHLPNLVDLTGKYLEIDNHEIKNKRTYEKLEESAQIIDQVSKLIKKDYEQFVADDLEDLDVEISVAKSSLKRDNENKDNQ</sequence>
<dbReference type="EMBL" id="MIKB01000001">
    <property type="protein sequence ID" value="OEG19515.1"/>
    <property type="molecule type" value="Genomic_DNA"/>
</dbReference>
<gene>
    <name evidence="2" type="ORF">BCR23_02160</name>
</gene>
<dbReference type="STRING" id="903983.BCR23_02160"/>
<dbReference type="Proteomes" id="UP000094764">
    <property type="component" value="Unassembled WGS sequence"/>
</dbReference>
<accession>A0A1E5H3W4</accession>
<name>A0A1E5H3W4_9ENTE</name>
<protein>
    <submittedName>
        <fullName evidence="2">5-bromo-4-chloroindolyl phosphate hydrolysis protein</fullName>
    </submittedName>
</protein>
<keyword evidence="1" id="KW-0812">Transmembrane</keyword>
<dbReference type="InterPro" id="IPR018770">
    <property type="entry name" value="ChloroindolylP_hydrolase"/>
</dbReference>
<dbReference type="RefSeq" id="WP_069633853.1">
    <property type="nucleotide sequence ID" value="NZ_JXKZ01000003.1"/>
</dbReference>
<dbReference type="OrthoDB" id="2243657at2"/>
<feature type="transmembrane region" description="Helical" evidence="1">
    <location>
        <begin position="7"/>
        <end position="24"/>
    </location>
</feature>
<keyword evidence="1" id="KW-0472">Membrane</keyword>
<evidence type="ECO:0000313" key="3">
    <source>
        <dbReference type="Proteomes" id="UP000094764"/>
    </source>
</evidence>
<dbReference type="PATRIC" id="fig|903983.4.peg.1858"/>
<dbReference type="AlphaFoldDB" id="A0A1E5H3W4"/>
<comment type="caution">
    <text evidence="2">The sequence shown here is derived from an EMBL/GenBank/DDBJ whole genome shotgun (WGS) entry which is preliminary data.</text>
</comment>
<keyword evidence="1" id="KW-1133">Transmembrane helix</keyword>
<keyword evidence="3" id="KW-1185">Reference proteome</keyword>
<evidence type="ECO:0000256" key="1">
    <source>
        <dbReference type="SAM" id="Phobius"/>
    </source>
</evidence>
<organism evidence="2 3">
    <name type="scientific">Enterococcus quebecensis</name>
    <dbReference type="NCBI Taxonomy" id="903983"/>
    <lineage>
        <taxon>Bacteria</taxon>
        <taxon>Bacillati</taxon>
        <taxon>Bacillota</taxon>
        <taxon>Bacilli</taxon>
        <taxon>Lactobacillales</taxon>
        <taxon>Enterococcaceae</taxon>
        <taxon>Enterococcus</taxon>
    </lineage>
</organism>
<dbReference type="Pfam" id="PF10112">
    <property type="entry name" value="Halogen_Hydrol"/>
    <property type="match status" value="1"/>
</dbReference>
<feature type="transmembrane region" description="Helical" evidence="1">
    <location>
        <begin position="30"/>
        <end position="49"/>
    </location>
</feature>
<evidence type="ECO:0000313" key="2">
    <source>
        <dbReference type="EMBL" id="OEG19515.1"/>
    </source>
</evidence>
<proteinExistence type="predicted"/>